<dbReference type="EMBL" id="CH473974">
    <property type="protein sequence ID" value="EDL76163.1"/>
    <property type="molecule type" value="Genomic_DNA"/>
</dbReference>
<accession>A6J2N1</accession>
<sequence length="68" mass="7419">MSSVKRKLLMLLLCPKQRGAYRNLLKTSVRAEGACNTIKTTIPINQSSQGPNHYPKSSHGSSCICSRG</sequence>
<protein>
    <submittedName>
        <fullName evidence="2">RCG49375</fullName>
    </submittedName>
</protein>
<feature type="compositionally biased region" description="Polar residues" evidence="1">
    <location>
        <begin position="58"/>
        <end position="68"/>
    </location>
</feature>
<proteinExistence type="predicted"/>
<reference evidence="3" key="1">
    <citation type="submission" date="2005-09" db="EMBL/GenBank/DDBJ databases">
        <authorList>
            <person name="Mural R.J."/>
            <person name="Li P.W."/>
            <person name="Adams M.D."/>
            <person name="Amanatides P.G."/>
            <person name="Baden-Tillson H."/>
            <person name="Barnstead M."/>
            <person name="Chin S.H."/>
            <person name="Dew I."/>
            <person name="Evans C.A."/>
            <person name="Ferriera S."/>
            <person name="Flanigan M."/>
            <person name="Fosler C."/>
            <person name="Glodek A."/>
            <person name="Gu Z."/>
            <person name="Holt R.A."/>
            <person name="Jennings D."/>
            <person name="Kraft C.L."/>
            <person name="Lu F."/>
            <person name="Nguyen T."/>
            <person name="Nusskern D.R."/>
            <person name="Pfannkoch C.M."/>
            <person name="Sitter C."/>
            <person name="Sutton G.G."/>
            <person name="Venter J.C."/>
            <person name="Wang Z."/>
            <person name="Woodage T."/>
            <person name="Zheng X.H."/>
            <person name="Zhong F."/>
        </authorList>
    </citation>
    <scope>NUCLEOTIDE SEQUENCE [LARGE SCALE GENOMIC DNA]</scope>
    <source>
        <strain>BN</strain>
        <strain evidence="3">Sprague-Dawley</strain>
    </source>
</reference>
<evidence type="ECO:0000256" key="1">
    <source>
        <dbReference type="SAM" id="MobiDB-lite"/>
    </source>
</evidence>
<name>A6J2N1_RAT</name>
<organism evidence="2 3">
    <name type="scientific">Rattus norvegicus</name>
    <name type="common">Rat</name>
    <dbReference type="NCBI Taxonomy" id="10116"/>
    <lineage>
        <taxon>Eukaryota</taxon>
        <taxon>Metazoa</taxon>
        <taxon>Chordata</taxon>
        <taxon>Craniata</taxon>
        <taxon>Vertebrata</taxon>
        <taxon>Euteleostomi</taxon>
        <taxon>Mammalia</taxon>
        <taxon>Eutheria</taxon>
        <taxon>Euarchontoglires</taxon>
        <taxon>Glires</taxon>
        <taxon>Rodentia</taxon>
        <taxon>Myomorpha</taxon>
        <taxon>Muroidea</taxon>
        <taxon>Muridae</taxon>
        <taxon>Murinae</taxon>
        <taxon>Rattus</taxon>
    </lineage>
</organism>
<feature type="region of interest" description="Disordered" evidence="1">
    <location>
        <begin position="46"/>
        <end position="68"/>
    </location>
</feature>
<evidence type="ECO:0000313" key="2">
    <source>
        <dbReference type="EMBL" id="EDL76163.1"/>
    </source>
</evidence>
<gene>
    <name evidence="2" type="ORF">rCG_49375</name>
</gene>
<dbReference type="Proteomes" id="UP000234681">
    <property type="component" value="Chromosome 18"/>
</dbReference>
<dbReference type="AlphaFoldDB" id="A6J2N1"/>
<evidence type="ECO:0000313" key="3">
    <source>
        <dbReference type="Proteomes" id="UP000234681"/>
    </source>
</evidence>